<evidence type="ECO:0000256" key="1">
    <source>
        <dbReference type="SAM" id="MobiDB-lite"/>
    </source>
</evidence>
<dbReference type="Proteomes" id="UP001187221">
    <property type="component" value="Unassembled WGS sequence"/>
</dbReference>
<dbReference type="RefSeq" id="WP_317974207.1">
    <property type="nucleotide sequence ID" value="NZ_BTFW01000001.1"/>
</dbReference>
<evidence type="ECO:0000313" key="3">
    <source>
        <dbReference type="EMBL" id="GMM60408.1"/>
    </source>
</evidence>
<evidence type="ECO:0008006" key="5">
    <source>
        <dbReference type="Google" id="ProtNLM"/>
    </source>
</evidence>
<evidence type="ECO:0000256" key="2">
    <source>
        <dbReference type="SAM" id="SignalP"/>
    </source>
</evidence>
<keyword evidence="2" id="KW-0732">Signal</keyword>
<organism evidence="3 4">
    <name type="scientific">Novosphingobium pituita</name>
    <dbReference type="NCBI Taxonomy" id="3056842"/>
    <lineage>
        <taxon>Bacteria</taxon>
        <taxon>Pseudomonadati</taxon>
        <taxon>Pseudomonadota</taxon>
        <taxon>Alphaproteobacteria</taxon>
        <taxon>Sphingomonadales</taxon>
        <taxon>Sphingomonadaceae</taxon>
        <taxon>Novosphingobium</taxon>
    </lineage>
</organism>
<proteinExistence type="predicted"/>
<reference evidence="3 4" key="1">
    <citation type="submission" date="2023-06" db="EMBL/GenBank/DDBJ databases">
        <title>Draft genome sequence of Novosphingobium sp. strain IK01.</title>
        <authorList>
            <person name="Hatamoto M."/>
            <person name="Ikarashi T."/>
            <person name="Yamaguchi T."/>
        </authorList>
    </citation>
    <scope>NUCLEOTIDE SEQUENCE [LARGE SCALE GENOMIC DNA]</scope>
    <source>
        <strain evidence="3 4">IK01</strain>
    </source>
</reference>
<protein>
    <recommendedName>
        <fullName evidence="5">Preprotein translocase subunit YajC</fullName>
    </recommendedName>
</protein>
<dbReference type="SUPFAM" id="SSF56935">
    <property type="entry name" value="Porins"/>
    <property type="match status" value="1"/>
</dbReference>
<gene>
    <name evidence="3" type="ORF">NUTIK01_11850</name>
</gene>
<keyword evidence="4" id="KW-1185">Reference proteome</keyword>
<feature type="region of interest" description="Disordered" evidence="1">
    <location>
        <begin position="30"/>
        <end position="62"/>
    </location>
</feature>
<evidence type="ECO:0000313" key="4">
    <source>
        <dbReference type="Proteomes" id="UP001187221"/>
    </source>
</evidence>
<dbReference type="EMBL" id="BTFW01000001">
    <property type="protein sequence ID" value="GMM60408.1"/>
    <property type="molecule type" value="Genomic_DNA"/>
</dbReference>
<comment type="caution">
    <text evidence="3">The sequence shown here is derived from an EMBL/GenBank/DDBJ whole genome shotgun (WGS) entry which is preliminary data.</text>
</comment>
<sequence>MRAPSLVLGGLLAGVLAGASAHAQSMPYQATGDDAVSGDQDADARDKGGLHGGHSARVGGSSARTTIRPYIEASQNLLAQITPGNDVLTYTTLAAGVDATLAGRRTQGQVSVRYEHRFVEKGRVGDTNTISGMARVSHQIVPRTLSIDVGALAARTRLEANGSTSLNPYSPNDSVSQIYSVYAAPQLTTHVGDVGVNASYMAGYSKLDQKNGYRPAADGTRVDVFDHSIMQSAQVSAGVKPGVILPVGLTASAGWDREDISNLDQRIDDKRVGLRATLPVSRTVQLVGDVGWEHIRVSSRDALRGPDGVTPVIGRDGRYVTNKSAPRQIAYDSDGLTWDVGVMWRPSRRTSLSAFVGRRYDSTTYFGSFSYAPNTRSAFSLSVYDGISGFGSGLDNALRGVPTDFTAMPNLGGGGFSGCGLGAAGGGCVNGALSSVNSSVFRARGVNATYGFAMGRLRLAVGAGYAHRRFIAAPGTVLGVANGTVDQNWYVDAGVSAPIDRESSFSVAVFDTWYDSGTSTLGRTNAYGGYASYFRRLADRLTATASVGIDGVSRQLTADQLEVTGLLGLRYTL</sequence>
<accession>A0ABQ6P569</accession>
<feature type="signal peptide" evidence="2">
    <location>
        <begin position="1"/>
        <end position="23"/>
    </location>
</feature>
<feature type="chain" id="PRO_5045474389" description="Preprotein translocase subunit YajC" evidence="2">
    <location>
        <begin position="24"/>
        <end position="573"/>
    </location>
</feature>
<name>A0ABQ6P569_9SPHN</name>